<dbReference type="GO" id="GO:0004851">
    <property type="term" value="F:uroporphyrin-III C-methyltransferase activity"/>
    <property type="evidence" value="ECO:0007669"/>
    <property type="project" value="UniProtKB-EC"/>
</dbReference>
<dbReference type="InterPro" id="IPR003043">
    <property type="entry name" value="Uropor_MeTrfase_CS"/>
</dbReference>
<sequence length="599" mass="60299">MASGGSGGGGGSPRPGGAGAGRRGHVWLVGAGPGDPGLITVRGAELLAGADVIVSDLAADAPLHGYTRASAEIVRVGPDGDAHGQDEVNAVLVDRARRGARVVRLKVGDPYLLGRGGEESEACAAAGIGVTVVPGVSSALAGPAYAGIPVTHRGIAQDVAIIAGHLPPGHPDSTVDWSALVSPSLTVVIMMGVAHLVAIADALLAAGRDPSTPVAVVERATTVSQRVLRTTLDSLGADAVETGVRSPAVIVVGDVAARIDARGTASRPASARLAATRLAAPGGTRPRPQAGPGLAGGRGGGWKEHDDVDGRDGRDGRDERGGQPEFGGQPEHVNRPEYAGQPERLALPAPPVNGATGPLAGVRVLVPRTRDRPGLLARDLRRQGADVVETVVSRLSPVPDAGALLEALPGADSLVLADKDEVGAVVTLLRGAGHDVRALAGLTLVSASESAATALDALGLASVRSSAEVRVAHVVVTDIPVTGLRVAVCAAAAPPMGVRTVRRITLQTDIPAEPDPMIAEELRRGTLHAVAFASSTAARITADLYGPLPPGLLVAAMGRRTVVACGQAGIRVDAVADEPGIAGLVAALCRLAAEDDRRP</sequence>
<dbReference type="EC" id="2.1.1.107" evidence="1"/>
<dbReference type="InterPro" id="IPR000878">
    <property type="entry name" value="4pyrrol_Mease"/>
</dbReference>
<keyword evidence="5" id="KW-0627">Porphyrin biosynthesis</keyword>
<keyword evidence="10" id="KW-1185">Reference proteome</keyword>
<dbReference type="RefSeq" id="WP_076817605.1">
    <property type="nucleotide sequence ID" value="NZ_MOMC01000029.1"/>
</dbReference>
<keyword evidence="3 9" id="KW-0808">Transferase</keyword>
<dbReference type="Pfam" id="PF00590">
    <property type="entry name" value="TP_methylase"/>
    <property type="match status" value="1"/>
</dbReference>
<dbReference type="InterPro" id="IPR014777">
    <property type="entry name" value="4pyrrole_Mease_sub1"/>
</dbReference>
<dbReference type="Pfam" id="PF02602">
    <property type="entry name" value="HEM4"/>
    <property type="match status" value="1"/>
</dbReference>
<reference evidence="10" key="1">
    <citation type="submission" date="2016-10" db="EMBL/GenBank/DDBJ databases">
        <title>Frankia sp. NRRL B-16386 Genome sequencing.</title>
        <authorList>
            <person name="Ghodhbane-Gtari F."/>
            <person name="Swanson E."/>
            <person name="Gueddou A."/>
            <person name="Hezbri K."/>
            <person name="Ktari K."/>
            <person name="Nouioui I."/>
            <person name="Morris K."/>
            <person name="Simpson S."/>
            <person name="Abebe-Akele F."/>
            <person name="Thomas K."/>
            <person name="Gtari M."/>
            <person name="Tisa L.S."/>
        </authorList>
    </citation>
    <scope>NUCLEOTIDE SEQUENCE [LARGE SCALE GENOMIC DNA]</scope>
    <source>
        <strain evidence="10">NRRL B-16386</strain>
    </source>
</reference>
<evidence type="ECO:0000259" key="7">
    <source>
        <dbReference type="Pfam" id="PF00590"/>
    </source>
</evidence>
<dbReference type="Gene3D" id="3.40.1010.10">
    <property type="entry name" value="Cobalt-precorrin-4 Transmethylase, Domain 1"/>
    <property type="match status" value="1"/>
</dbReference>
<comment type="caution">
    <text evidence="9">The sequence shown here is derived from an EMBL/GenBank/DDBJ whole genome shotgun (WGS) entry which is preliminary data.</text>
</comment>
<organism evidence="9 10">
    <name type="scientific">Pseudofrankia asymbiotica</name>
    <dbReference type="NCBI Taxonomy" id="1834516"/>
    <lineage>
        <taxon>Bacteria</taxon>
        <taxon>Bacillati</taxon>
        <taxon>Actinomycetota</taxon>
        <taxon>Actinomycetes</taxon>
        <taxon>Frankiales</taxon>
        <taxon>Frankiaceae</taxon>
        <taxon>Pseudofrankia</taxon>
    </lineage>
</organism>
<dbReference type="PANTHER" id="PTHR45790:SF3">
    <property type="entry name" value="S-ADENOSYL-L-METHIONINE-DEPENDENT UROPORPHYRINOGEN III METHYLTRANSFERASE, CHLOROPLASTIC"/>
    <property type="match status" value="1"/>
</dbReference>
<feature type="compositionally biased region" description="Low complexity" evidence="6">
    <location>
        <begin position="276"/>
        <end position="292"/>
    </location>
</feature>
<dbReference type="SUPFAM" id="SSF53790">
    <property type="entry name" value="Tetrapyrrole methylase"/>
    <property type="match status" value="1"/>
</dbReference>
<dbReference type="STRING" id="1834516.BL253_15420"/>
<dbReference type="FunFam" id="3.30.950.10:FF:000001">
    <property type="entry name" value="Siroheme synthase"/>
    <property type="match status" value="1"/>
</dbReference>
<dbReference type="InterPro" id="IPR014776">
    <property type="entry name" value="4pyrrole_Mease_sub2"/>
</dbReference>
<evidence type="ECO:0000313" key="9">
    <source>
        <dbReference type="EMBL" id="ONH29871.1"/>
    </source>
</evidence>
<protein>
    <recommendedName>
        <fullName evidence="1">uroporphyrinogen-III C-methyltransferase</fullName>
        <ecNumber evidence="1">2.1.1.107</ecNumber>
    </recommendedName>
</protein>
<evidence type="ECO:0000256" key="6">
    <source>
        <dbReference type="SAM" id="MobiDB-lite"/>
    </source>
</evidence>
<dbReference type="FunFam" id="3.40.1010.10:FF:000001">
    <property type="entry name" value="Siroheme synthase"/>
    <property type="match status" value="1"/>
</dbReference>
<dbReference type="PANTHER" id="PTHR45790">
    <property type="entry name" value="SIROHEME SYNTHASE-RELATED"/>
    <property type="match status" value="1"/>
</dbReference>
<dbReference type="GO" id="GO:0004852">
    <property type="term" value="F:uroporphyrinogen-III synthase activity"/>
    <property type="evidence" value="ECO:0007669"/>
    <property type="project" value="InterPro"/>
</dbReference>
<evidence type="ECO:0000313" key="10">
    <source>
        <dbReference type="Proteomes" id="UP000188929"/>
    </source>
</evidence>
<dbReference type="Proteomes" id="UP000188929">
    <property type="component" value="Unassembled WGS sequence"/>
</dbReference>
<evidence type="ECO:0000256" key="3">
    <source>
        <dbReference type="ARBA" id="ARBA00022679"/>
    </source>
</evidence>
<dbReference type="NCBIfam" id="TIGR01469">
    <property type="entry name" value="cobA_cysG_Cterm"/>
    <property type="match status" value="1"/>
</dbReference>
<accession>A0A1V2IB91</accession>
<proteinExistence type="predicted"/>
<keyword evidence="4" id="KW-0949">S-adenosyl-L-methionine</keyword>
<dbReference type="EMBL" id="MOMC01000029">
    <property type="protein sequence ID" value="ONH29871.1"/>
    <property type="molecule type" value="Genomic_DNA"/>
</dbReference>
<evidence type="ECO:0000256" key="5">
    <source>
        <dbReference type="ARBA" id="ARBA00023244"/>
    </source>
</evidence>
<dbReference type="Gene3D" id="3.40.50.10090">
    <property type="match status" value="2"/>
</dbReference>
<dbReference type="OrthoDB" id="9815856at2"/>
<feature type="compositionally biased region" description="Gly residues" evidence="6">
    <location>
        <begin position="1"/>
        <end position="21"/>
    </location>
</feature>
<dbReference type="SUPFAM" id="SSF69618">
    <property type="entry name" value="HemD-like"/>
    <property type="match status" value="1"/>
</dbReference>
<feature type="domain" description="Tetrapyrrole methylase" evidence="7">
    <location>
        <begin position="26"/>
        <end position="235"/>
    </location>
</feature>
<dbReference type="PROSITE" id="PS00839">
    <property type="entry name" value="SUMT_1"/>
    <property type="match status" value="1"/>
</dbReference>
<dbReference type="CDD" id="cd11642">
    <property type="entry name" value="SUMT"/>
    <property type="match status" value="1"/>
</dbReference>
<dbReference type="InterPro" id="IPR006366">
    <property type="entry name" value="CobA/CysG_C"/>
</dbReference>
<dbReference type="NCBIfam" id="NF004790">
    <property type="entry name" value="PRK06136.1"/>
    <property type="match status" value="1"/>
</dbReference>
<gene>
    <name evidence="9" type="ORF">BL253_15420</name>
</gene>
<dbReference type="GO" id="GO:0019354">
    <property type="term" value="P:siroheme biosynthetic process"/>
    <property type="evidence" value="ECO:0007669"/>
    <property type="project" value="InterPro"/>
</dbReference>
<dbReference type="InterPro" id="IPR036108">
    <property type="entry name" value="4pyrrol_syn_uPrphyn_synt_sf"/>
</dbReference>
<dbReference type="Gene3D" id="3.30.950.10">
    <property type="entry name" value="Methyltransferase, Cobalt-precorrin-4 Transmethylase, Domain 2"/>
    <property type="match status" value="1"/>
</dbReference>
<feature type="region of interest" description="Disordered" evidence="6">
    <location>
        <begin position="276"/>
        <end position="336"/>
    </location>
</feature>
<evidence type="ECO:0000259" key="8">
    <source>
        <dbReference type="Pfam" id="PF02602"/>
    </source>
</evidence>
<feature type="domain" description="Tetrapyrrole biosynthesis uroporphyrinogen III synthase" evidence="8">
    <location>
        <begin position="499"/>
        <end position="586"/>
    </location>
</feature>
<keyword evidence="2 9" id="KW-0489">Methyltransferase</keyword>
<dbReference type="InterPro" id="IPR035996">
    <property type="entry name" value="4pyrrol_Methylase_sf"/>
</dbReference>
<evidence type="ECO:0000256" key="2">
    <source>
        <dbReference type="ARBA" id="ARBA00022603"/>
    </source>
</evidence>
<feature type="region of interest" description="Disordered" evidence="6">
    <location>
        <begin position="1"/>
        <end position="24"/>
    </location>
</feature>
<dbReference type="GO" id="GO:0032259">
    <property type="term" value="P:methylation"/>
    <property type="evidence" value="ECO:0007669"/>
    <property type="project" value="UniProtKB-KW"/>
</dbReference>
<dbReference type="AlphaFoldDB" id="A0A1V2IB91"/>
<feature type="compositionally biased region" description="Basic and acidic residues" evidence="6">
    <location>
        <begin position="301"/>
        <end position="322"/>
    </location>
</feature>
<name>A0A1V2IB91_9ACTN</name>
<evidence type="ECO:0000256" key="4">
    <source>
        <dbReference type="ARBA" id="ARBA00022691"/>
    </source>
</evidence>
<dbReference type="InterPro" id="IPR003754">
    <property type="entry name" value="4pyrrol_synth_uPrphyn_synth"/>
</dbReference>
<evidence type="ECO:0000256" key="1">
    <source>
        <dbReference type="ARBA" id="ARBA00012162"/>
    </source>
</evidence>
<dbReference type="InterPro" id="IPR050161">
    <property type="entry name" value="Siro_Cobalamin_biosynth"/>
</dbReference>